<keyword evidence="5 6" id="KW-0413">Isomerase</keyword>
<protein>
    <recommendedName>
        <fullName evidence="6 7">Phosphopentomutase</fullName>
        <ecNumber evidence="6 7">5.4.2.7</ecNumber>
    </recommendedName>
    <alternativeName>
        <fullName evidence="6">Phosphodeoxyribomutase</fullName>
    </alternativeName>
</protein>
<dbReference type="OrthoDB" id="9769930at2"/>
<dbReference type="NCBIfam" id="TIGR01696">
    <property type="entry name" value="deoB"/>
    <property type="match status" value="1"/>
</dbReference>
<keyword evidence="10" id="KW-1185">Reference proteome</keyword>
<feature type="binding site" evidence="6">
    <location>
        <position position="285"/>
    </location>
    <ligand>
        <name>Mn(2+)</name>
        <dbReference type="ChEBI" id="CHEBI:29035"/>
        <label>2</label>
    </ligand>
</feature>
<evidence type="ECO:0000256" key="6">
    <source>
        <dbReference type="HAMAP-Rule" id="MF_00740"/>
    </source>
</evidence>
<proteinExistence type="inferred from homology"/>
<comment type="similarity">
    <text evidence="1 6">Belongs to the phosphopentomutase family.</text>
</comment>
<dbReference type="GO" id="GO:0006015">
    <property type="term" value="P:5-phosphoribose 1-diphosphate biosynthetic process"/>
    <property type="evidence" value="ECO:0007669"/>
    <property type="project" value="UniProtKB-UniPathway"/>
</dbReference>
<dbReference type="PANTHER" id="PTHR21110:SF0">
    <property type="entry name" value="PHOSPHOPENTOMUTASE"/>
    <property type="match status" value="1"/>
</dbReference>
<name>A0A1I2MRW6_9FIRM</name>
<dbReference type="FunFam" id="3.30.70.1250:FF:000001">
    <property type="entry name" value="Phosphopentomutase"/>
    <property type="match status" value="1"/>
</dbReference>
<feature type="binding site" evidence="6">
    <location>
        <position position="327"/>
    </location>
    <ligand>
        <name>Mn(2+)</name>
        <dbReference type="ChEBI" id="CHEBI:29035"/>
        <label>1</label>
    </ligand>
</feature>
<evidence type="ECO:0000256" key="3">
    <source>
        <dbReference type="ARBA" id="ARBA00022723"/>
    </source>
</evidence>
<comment type="pathway">
    <text evidence="6">Carbohydrate degradation; 2-deoxy-D-ribose 1-phosphate degradation; D-glyceraldehyde 3-phosphate and acetaldehyde from 2-deoxy-alpha-D-ribose 1-phosphate: step 1/2.</text>
</comment>
<dbReference type="SUPFAM" id="SSF143856">
    <property type="entry name" value="DeoB insert domain-like"/>
    <property type="match status" value="1"/>
</dbReference>
<dbReference type="InterPro" id="IPR010045">
    <property type="entry name" value="DeoB"/>
</dbReference>
<dbReference type="InterPro" id="IPR017850">
    <property type="entry name" value="Alkaline_phosphatase_core_sf"/>
</dbReference>
<keyword evidence="3 6" id="KW-0479">Metal-binding</keyword>
<dbReference type="Proteomes" id="UP000199337">
    <property type="component" value="Unassembled WGS sequence"/>
</dbReference>
<dbReference type="STRING" id="341036.SAMN05660649_00113"/>
<dbReference type="GO" id="GO:0006018">
    <property type="term" value="P:2-deoxyribose 1-phosphate catabolic process"/>
    <property type="evidence" value="ECO:0007669"/>
    <property type="project" value="UniProtKB-UniRule"/>
</dbReference>
<feature type="binding site" evidence="6">
    <location>
        <position position="338"/>
    </location>
    <ligand>
        <name>Mn(2+)</name>
        <dbReference type="ChEBI" id="CHEBI:29035"/>
        <label>2</label>
    </ligand>
</feature>
<dbReference type="NCBIfam" id="NF003766">
    <property type="entry name" value="PRK05362.1"/>
    <property type="match status" value="1"/>
</dbReference>
<evidence type="ECO:0000313" key="9">
    <source>
        <dbReference type="EMBL" id="SFF94202.1"/>
    </source>
</evidence>
<comment type="subcellular location">
    <subcellularLocation>
        <location evidence="6">Cytoplasm</location>
    </subcellularLocation>
</comment>
<dbReference type="GO" id="GO:0030145">
    <property type="term" value="F:manganese ion binding"/>
    <property type="evidence" value="ECO:0007669"/>
    <property type="project" value="UniProtKB-UniRule"/>
</dbReference>
<dbReference type="SUPFAM" id="SSF53649">
    <property type="entry name" value="Alkaline phosphatase-like"/>
    <property type="match status" value="1"/>
</dbReference>
<comment type="catalytic activity">
    <reaction evidence="6">
        <text>2-deoxy-alpha-D-ribose 1-phosphate = 2-deoxy-D-ribose 5-phosphate</text>
        <dbReference type="Rhea" id="RHEA:27658"/>
        <dbReference type="ChEBI" id="CHEBI:57259"/>
        <dbReference type="ChEBI" id="CHEBI:62877"/>
        <dbReference type="EC" id="5.4.2.7"/>
    </reaction>
</comment>
<comment type="catalytic activity">
    <reaction evidence="6">
        <text>alpha-D-ribose 1-phosphate = D-ribose 5-phosphate</text>
        <dbReference type="Rhea" id="RHEA:18793"/>
        <dbReference type="ChEBI" id="CHEBI:57720"/>
        <dbReference type="ChEBI" id="CHEBI:78346"/>
        <dbReference type="EC" id="5.4.2.7"/>
    </reaction>
</comment>
<accession>A0A1I2MRW6</accession>
<reference evidence="10" key="1">
    <citation type="submission" date="2016-10" db="EMBL/GenBank/DDBJ databases">
        <authorList>
            <person name="Varghese N."/>
            <person name="Submissions S."/>
        </authorList>
    </citation>
    <scope>NUCLEOTIDE SEQUENCE [LARGE SCALE GENOMIC DNA]</scope>
    <source>
        <strain evidence="10">DSM 17038</strain>
    </source>
</reference>
<dbReference type="EC" id="5.4.2.7" evidence="6 7"/>
<comment type="cofactor">
    <cofactor evidence="6">
        <name>Mn(2+)</name>
        <dbReference type="ChEBI" id="CHEBI:29035"/>
    </cofactor>
    <text evidence="6">Binds 2 manganese ions.</text>
</comment>
<keyword evidence="4 6" id="KW-0464">Manganese</keyword>
<evidence type="ECO:0000313" key="10">
    <source>
        <dbReference type="Proteomes" id="UP000199337"/>
    </source>
</evidence>
<evidence type="ECO:0000256" key="7">
    <source>
        <dbReference type="NCBIfam" id="TIGR01696"/>
    </source>
</evidence>
<organism evidence="9 10">
    <name type="scientific">Desulfotruncus arcticus DSM 17038</name>
    <dbReference type="NCBI Taxonomy" id="1121424"/>
    <lineage>
        <taxon>Bacteria</taxon>
        <taxon>Bacillati</taxon>
        <taxon>Bacillota</taxon>
        <taxon>Clostridia</taxon>
        <taxon>Eubacteriales</taxon>
        <taxon>Desulfallaceae</taxon>
        <taxon>Desulfotruncus</taxon>
    </lineage>
</organism>
<dbReference type="HAMAP" id="MF_00740">
    <property type="entry name" value="Phosphopentomut"/>
    <property type="match status" value="1"/>
</dbReference>
<dbReference type="PIRSF" id="PIRSF001491">
    <property type="entry name" value="Ppentomutase"/>
    <property type="match status" value="1"/>
</dbReference>
<comment type="function">
    <text evidence="6">Isomerase that catalyzes the conversion of deoxy-ribose 1-phosphate (dRib-1-P) and ribose 1-phosphate (Rib-1-P) to deoxy-ribose 5-phosphate (dRib-5-P) and ribose 5-phosphate (Rib-5-P), respectively.</text>
</comment>
<dbReference type="PANTHER" id="PTHR21110">
    <property type="entry name" value="PHOSPHOPENTOMUTASE"/>
    <property type="match status" value="1"/>
</dbReference>
<feature type="binding site" evidence="6">
    <location>
        <position position="326"/>
    </location>
    <ligand>
        <name>Mn(2+)</name>
        <dbReference type="ChEBI" id="CHEBI:29035"/>
        <label>1</label>
    </ligand>
</feature>
<keyword evidence="2 6" id="KW-0963">Cytoplasm</keyword>
<dbReference type="Pfam" id="PF01676">
    <property type="entry name" value="Metalloenzyme"/>
    <property type="match status" value="1"/>
</dbReference>
<dbReference type="AlphaFoldDB" id="A0A1I2MRW6"/>
<evidence type="ECO:0000259" key="8">
    <source>
        <dbReference type="Pfam" id="PF01676"/>
    </source>
</evidence>
<dbReference type="InterPro" id="IPR024052">
    <property type="entry name" value="Phosphopentomutase_DeoB_cap_sf"/>
</dbReference>
<feature type="binding site" evidence="6">
    <location>
        <position position="13"/>
    </location>
    <ligand>
        <name>Mn(2+)</name>
        <dbReference type="ChEBI" id="CHEBI:29035"/>
        <label>1</label>
    </ligand>
</feature>
<dbReference type="GO" id="GO:0009117">
    <property type="term" value="P:nucleotide metabolic process"/>
    <property type="evidence" value="ECO:0007669"/>
    <property type="project" value="UniProtKB-UniRule"/>
</dbReference>
<evidence type="ECO:0000256" key="1">
    <source>
        <dbReference type="ARBA" id="ARBA00010373"/>
    </source>
</evidence>
<dbReference type="Gene3D" id="3.40.720.10">
    <property type="entry name" value="Alkaline Phosphatase, subunit A"/>
    <property type="match status" value="1"/>
</dbReference>
<dbReference type="CDD" id="cd16009">
    <property type="entry name" value="PPM"/>
    <property type="match status" value="1"/>
</dbReference>
<dbReference type="GO" id="GO:0005829">
    <property type="term" value="C:cytosol"/>
    <property type="evidence" value="ECO:0007669"/>
    <property type="project" value="TreeGrafter"/>
</dbReference>
<feature type="domain" description="Metalloenzyme" evidence="8">
    <location>
        <begin position="5"/>
        <end position="377"/>
    </location>
</feature>
<dbReference type="RefSeq" id="WP_092467657.1">
    <property type="nucleotide sequence ID" value="NZ_FOOX01000001.1"/>
</dbReference>
<dbReference type="GO" id="GO:0000287">
    <property type="term" value="F:magnesium ion binding"/>
    <property type="evidence" value="ECO:0007669"/>
    <property type="project" value="UniProtKB-UniRule"/>
</dbReference>
<dbReference type="UniPathway" id="UPA00087">
    <property type="reaction ID" value="UER00173"/>
</dbReference>
<evidence type="ECO:0000256" key="2">
    <source>
        <dbReference type="ARBA" id="ARBA00022490"/>
    </source>
</evidence>
<dbReference type="GO" id="GO:0043094">
    <property type="term" value="P:metabolic compound salvage"/>
    <property type="evidence" value="ECO:0007669"/>
    <property type="project" value="UniProtKB-UniRule"/>
</dbReference>
<dbReference type="EMBL" id="FOOX01000001">
    <property type="protein sequence ID" value="SFF94202.1"/>
    <property type="molecule type" value="Genomic_DNA"/>
</dbReference>
<dbReference type="Gene3D" id="3.30.70.1250">
    <property type="entry name" value="Phosphopentomutase"/>
    <property type="match status" value="1"/>
</dbReference>
<evidence type="ECO:0000256" key="4">
    <source>
        <dbReference type="ARBA" id="ARBA00023211"/>
    </source>
</evidence>
<evidence type="ECO:0000256" key="5">
    <source>
        <dbReference type="ARBA" id="ARBA00023235"/>
    </source>
</evidence>
<feature type="binding site" evidence="6">
    <location>
        <position position="290"/>
    </location>
    <ligand>
        <name>Mn(2+)</name>
        <dbReference type="ChEBI" id="CHEBI:29035"/>
        <label>2</label>
    </ligand>
</feature>
<sequence length="391" mass="42386">MSSDKKVLLIVLDSAGIGFLPDADKYGDVGSNTLGNCSRAVGGLNLPNLGKMGLGLLTDIAGVPPVDHPEACYGKMAERSPGKDTTTGHWEMSGIILDRPFPVYPDGFPPEIIEPFKEQIGRDILGNKAASGTAIIDELGPLHIQTAKPIVYTSADSVFQIAAHEEVIPLEELYRMCGIARELLTGKHAVGRVIARPFVGTPGNFNRTANRHDFSLKPPARTVLNLLKDNNMEVAAVGKINDIFAGEGVTESVHTVGNMDGVDKTLELARRQFKGLIFTNLVDFDQQYGHRNDFRGYAAALEEFDQRLPEIIAAMQPQDVLMITADHGCDPTTASTDHSREYVPLLVYGKQLRRGINLGTRSSFSDIGATIAGLFGLIFPVGECFLEEILI</sequence>
<dbReference type="InterPro" id="IPR006124">
    <property type="entry name" value="Metalloenzyme"/>
</dbReference>
<dbReference type="GO" id="GO:0008973">
    <property type="term" value="F:phosphopentomutase activity"/>
    <property type="evidence" value="ECO:0007669"/>
    <property type="project" value="UniProtKB-UniRule"/>
</dbReference>
<gene>
    <name evidence="6" type="primary">deoB</name>
    <name evidence="9" type="ORF">SAMN05660649_00113</name>
</gene>